<protein>
    <submittedName>
        <fullName evidence="2">Nucleotidyltransferase domain-containing protein</fullName>
    </submittedName>
</protein>
<dbReference type="EMBL" id="DSMG01000034">
    <property type="protein sequence ID" value="HDX30297.1"/>
    <property type="molecule type" value="Genomic_DNA"/>
</dbReference>
<dbReference type="SUPFAM" id="SSF81301">
    <property type="entry name" value="Nucleotidyltransferase"/>
    <property type="match status" value="1"/>
</dbReference>
<dbReference type="Gene3D" id="3.30.460.10">
    <property type="entry name" value="Beta Polymerase, domain 2"/>
    <property type="match status" value="1"/>
</dbReference>
<dbReference type="InterPro" id="IPR002934">
    <property type="entry name" value="Polymerase_NTP_transf_dom"/>
</dbReference>
<dbReference type="PANTHER" id="PTHR43449:SF3">
    <property type="entry name" value="POLYMERASE NUCLEOTIDYL TRANSFERASE DOMAIN-CONTAINING PROTEIN"/>
    <property type="match status" value="1"/>
</dbReference>
<dbReference type="CDD" id="cd05403">
    <property type="entry name" value="NT_KNTase_like"/>
    <property type="match status" value="1"/>
</dbReference>
<organism evidence="2">
    <name type="scientific">Caldilinea aerophila</name>
    <dbReference type="NCBI Taxonomy" id="133453"/>
    <lineage>
        <taxon>Bacteria</taxon>
        <taxon>Bacillati</taxon>
        <taxon>Chloroflexota</taxon>
        <taxon>Caldilineae</taxon>
        <taxon>Caldilineales</taxon>
        <taxon>Caldilineaceae</taxon>
        <taxon>Caldilinea</taxon>
    </lineage>
</organism>
<dbReference type="Pfam" id="PF01909">
    <property type="entry name" value="NTP_transf_2"/>
    <property type="match status" value="1"/>
</dbReference>
<feature type="domain" description="Polymerase nucleotidyl transferase" evidence="1">
    <location>
        <begin position="41"/>
        <end position="86"/>
    </location>
</feature>
<dbReference type="AlphaFoldDB" id="A0A7C1FDW4"/>
<dbReference type="InterPro" id="IPR043519">
    <property type="entry name" value="NT_sf"/>
</dbReference>
<accession>A0A7C1FDW4</accession>
<keyword evidence="2" id="KW-0808">Transferase</keyword>
<gene>
    <name evidence="2" type="ORF">ENQ20_02260</name>
</gene>
<evidence type="ECO:0000259" key="1">
    <source>
        <dbReference type="Pfam" id="PF01909"/>
    </source>
</evidence>
<dbReference type="PANTHER" id="PTHR43449">
    <property type="entry name" value="NUCLEOTIDYLTRANSFERASE"/>
    <property type="match status" value="1"/>
</dbReference>
<evidence type="ECO:0000313" key="2">
    <source>
        <dbReference type="EMBL" id="HDX30297.1"/>
    </source>
</evidence>
<sequence length="155" mass="17132">MVSQPTTTPPTIAKPPSAVQRRSCGSVRIAFLNRDRAIAELRDAAQRLVARDARVLAVGLFGSLARGQALPSSDADVLIVLREHPQPRWFDRIAEYAEAFAATSLPVEPFAYTQDELKQMLATRVGFLQTILREVMPLSGEDRIWSELKADQGES</sequence>
<comment type="caution">
    <text evidence="2">The sequence shown here is derived from an EMBL/GenBank/DDBJ whole genome shotgun (WGS) entry which is preliminary data.</text>
</comment>
<name>A0A7C1FDW4_9CHLR</name>
<reference evidence="2" key="1">
    <citation type="journal article" date="2020" name="mSystems">
        <title>Genome- and Community-Level Interaction Insights into Carbon Utilization and Element Cycling Functions of Hydrothermarchaeota in Hydrothermal Sediment.</title>
        <authorList>
            <person name="Zhou Z."/>
            <person name="Liu Y."/>
            <person name="Xu W."/>
            <person name="Pan J."/>
            <person name="Luo Z.H."/>
            <person name="Li M."/>
        </authorList>
    </citation>
    <scope>NUCLEOTIDE SEQUENCE [LARGE SCALE GENOMIC DNA]</scope>
    <source>
        <strain evidence="2">SpSt-289</strain>
    </source>
</reference>
<dbReference type="GO" id="GO:0016779">
    <property type="term" value="F:nucleotidyltransferase activity"/>
    <property type="evidence" value="ECO:0007669"/>
    <property type="project" value="InterPro"/>
</dbReference>
<proteinExistence type="predicted"/>